<dbReference type="CDD" id="cd03784">
    <property type="entry name" value="GT1_Gtf-like"/>
    <property type="match status" value="1"/>
</dbReference>
<keyword evidence="2 4" id="KW-0328">Glycosyltransferase</keyword>
<evidence type="ECO:0000256" key="4">
    <source>
        <dbReference type="RuleBase" id="RU003718"/>
    </source>
</evidence>
<protein>
    <recommendedName>
        <fullName evidence="5">Glycosyltransferase</fullName>
        <ecNumber evidence="5">2.4.1.-</ecNumber>
    </recommendedName>
</protein>
<evidence type="ECO:0000256" key="2">
    <source>
        <dbReference type="ARBA" id="ARBA00022676"/>
    </source>
</evidence>
<proteinExistence type="inferred from homology"/>
<evidence type="ECO:0000256" key="1">
    <source>
        <dbReference type="ARBA" id="ARBA00009995"/>
    </source>
</evidence>
<dbReference type="OrthoDB" id="5835829at2759"/>
<reference evidence="6" key="1">
    <citation type="submission" date="2020-07" db="EMBL/GenBank/DDBJ databases">
        <title>Ethylene signaling mediates host invasion by parasitic plants.</title>
        <authorList>
            <person name="Yoshida S."/>
        </authorList>
    </citation>
    <scope>NUCLEOTIDE SEQUENCE</scope>
    <source>
        <strain evidence="6">Okayama</strain>
    </source>
</reference>
<evidence type="ECO:0000313" key="7">
    <source>
        <dbReference type="Proteomes" id="UP000653305"/>
    </source>
</evidence>
<accession>A0A830B835</accession>
<dbReference type="Pfam" id="PF00201">
    <property type="entry name" value="UDPGT"/>
    <property type="match status" value="1"/>
</dbReference>
<comment type="similarity">
    <text evidence="1 4">Belongs to the UDP-glycosyltransferase family.</text>
</comment>
<name>A0A830B835_9LAMI</name>
<evidence type="ECO:0000313" key="6">
    <source>
        <dbReference type="EMBL" id="GFP83196.1"/>
    </source>
</evidence>
<sequence length="483" mass="54445">MANNKNQKPHAIMISFHLQGHIIPFINLAIKLASKGFTITFAHLDYIHHQISKSHHNTTEIDIFARARESGLDIHYTTISDGLPIGFDRAANFNLHLENFLYQFPDKVDELVGKIITQPDSDSDYFLIADTFCLWPEKIAKKYNLVNVSFWTEPALVFSLYYHLDLLRENGHVPVTGRQENVDYIPGISSINTKDFVSYFQDSELTLLHKILFRAFDVVRSADFIICNTIQELESEAISALQQKQPFYAIGPVFPSGFSENTVARSFLPESNPMDWLNSKGPGSVLYISFGSLAKTDKSVISEIAGGLLLSEVNFIWVLRPGILNHEGGNVLPDGFEDSVRDRGIIVPWCDQNKVLLNPAIGGFLTHCGWNSILESIWCGVPMICYPLFTDQITNRKLVVDDWRVGMNLCDEGIITREEVAEKIGTLMSGKRSDELRMEIGNARKILQSALTNCGSSEKNLDCFVEDVCDEILRRNKTFNESI</sequence>
<dbReference type="InterPro" id="IPR002213">
    <property type="entry name" value="UDP_glucos_trans"/>
</dbReference>
<gene>
    <name evidence="6" type="ORF">PHJA_000463000</name>
</gene>
<keyword evidence="3 4" id="KW-0808">Transferase</keyword>
<comment type="caution">
    <text evidence="6">The sequence shown here is derived from an EMBL/GenBank/DDBJ whole genome shotgun (WGS) entry which is preliminary data.</text>
</comment>
<organism evidence="6 7">
    <name type="scientific">Phtheirospermum japonicum</name>
    <dbReference type="NCBI Taxonomy" id="374723"/>
    <lineage>
        <taxon>Eukaryota</taxon>
        <taxon>Viridiplantae</taxon>
        <taxon>Streptophyta</taxon>
        <taxon>Embryophyta</taxon>
        <taxon>Tracheophyta</taxon>
        <taxon>Spermatophyta</taxon>
        <taxon>Magnoliopsida</taxon>
        <taxon>eudicotyledons</taxon>
        <taxon>Gunneridae</taxon>
        <taxon>Pentapetalae</taxon>
        <taxon>asterids</taxon>
        <taxon>lamiids</taxon>
        <taxon>Lamiales</taxon>
        <taxon>Orobanchaceae</taxon>
        <taxon>Orobanchaceae incertae sedis</taxon>
        <taxon>Phtheirospermum</taxon>
    </lineage>
</organism>
<dbReference type="EMBL" id="BMAC01000058">
    <property type="protein sequence ID" value="GFP83196.1"/>
    <property type="molecule type" value="Genomic_DNA"/>
</dbReference>
<dbReference type="AlphaFoldDB" id="A0A830B835"/>
<evidence type="ECO:0000256" key="3">
    <source>
        <dbReference type="ARBA" id="ARBA00022679"/>
    </source>
</evidence>
<dbReference type="EC" id="2.4.1.-" evidence="5"/>
<dbReference type="Gene3D" id="3.40.50.2000">
    <property type="entry name" value="Glycogen Phosphorylase B"/>
    <property type="match status" value="2"/>
</dbReference>
<dbReference type="Proteomes" id="UP000653305">
    <property type="component" value="Unassembled WGS sequence"/>
</dbReference>
<dbReference type="GO" id="GO:0080044">
    <property type="term" value="F:quercetin 7-O-glucosyltransferase activity"/>
    <property type="evidence" value="ECO:0007669"/>
    <property type="project" value="TreeGrafter"/>
</dbReference>
<dbReference type="InterPro" id="IPR035595">
    <property type="entry name" value="UDP_glycos_trans_CS"/>
</dbReference>
<dbReference type="SUPFAM" id="SSF53756">
    <property type="entry name" value="UDP-Glycosyltransferase/glycogen phosphorylase"/>
    <property type="match status" value="1"/>
</dbReference>
<dbReference type="PROSITE" id="PS00375">
    <property type="entry name" value="UDPGT"/>
    <property type="match status" value="1"/>
</dbReference>
<dbReference type="FunFam" id="3.40.50.2000:FF:000078">
    <property type="entry name" value="Glycosyltransferase"/>
    <property type="match status" value="1"/>
</dbReference>
<dbReference type="PANTHER" id="PTHR11926:SF774">
    <property type="entry name" value="UDP-GLYCOSYLTRANSFERASE 85A1-RELATED"/>
    <property type="match status" value="1"/>
</dbReference>
<evidence type="ECO:0000256" key="5">
    <source>
        <dbReference type="RuleBase" id="RU362057"/>
    </source>
</evidence>
<dbReference type="GO" id="GO:0080043">
    <property type="term" value="F:quercetin 3-O-glucosyltransferase activity"/>
    <property type="evidence" value="ECO:0007669"/>
    <property type="project" value="TreeGrafter"/>
</dbReference>
<keyword evidence="7" id="KW-1185">Reference proteome</keyword>
<dbReference type="PANTHER" id="PTHR11926">
    <property type="entry name" value="GLUCOSYL/GLUCURONOSYL TRANSFERASES"/>
    <property type="match status" value="1"/>
</dbReference>